<name>A0A843XNZ9_COLES</name>
<keyword evidence="1" id="KW-0812">Transmembrane</keyword>
<accession>A0A843XNZ9</accession>
<keyword evidence="1" id="KW-1133">Transmembrane helix</keyword>
<evidence type="ECO:0000313" key="3">
    <source>
        <dbReference type="Proteomes" id="UP000652761"/>
    </source>
</evidence>
<dbReference type="Proteomes" id="UP000652761">
    <property type="component" value="Unassembled WGS sequence"/>
</dbReference>
<feature type="transmembrane region" description="Helical" evidence="1">
    <location>
        <begin position="72"/>
        <end position="95"/>
    </location>
</feature>
<organism evidence="2 3">
    <name type="scientific">Colocasia esculenta</name>
    <name type="common">Wild taro</name>
    <name type="synonym">Arum esculentum</name>
    <dbReference type="NCBI Taxonomy" id="4460"/>
    <lineage>
        <taxon>Eukaryota</taxon>
        <taxon>Viridiplantae</taxon>
        <taxon>Streptophyta</taxon>
        <taxon>Embryophyta</taxon>
        <taxon>Tracheophyta</taxon>
        <taxon>Spermatophyta</taxon>
        <taxon>Magnoliopsida</taxon>
        <taxon>Liliopsida</taxon>
        <taxon>Araceae</taxon>
        <taxon>Aroideae</taxon>
        <taxon>Colocasieae</taxon>
        <taxon>Colocasia</taxon>
    </lineage>
</organism>
<dbReference type="EMBL" id="NMUH01010297">
    <property type="protein sequence ID" value="MQM20871.1"/>
    <property type="molecule type" value="Genomic_DNA"/>
</dbReference>
<comment type="caution">
    <text evidence="2">The sequence shown here is derived from an EMBL/GenBank/DDBJ whole genome shotgun (WGS) entry which is preliminary data.</text>
</comment>
<protein>
    <submittedName>
        <fullName evidence="2">Uncharacterized protein</fullName>
    </submittedName>
</protein>
<proteinExistence type="predicted"/>
<reference evidence="2" key="1">
    <citation type="submission" date="2017-07" db="EMBL/GenBank/DDBJ databases">
        <title>Taro Niue Genome Assembly and Annotation.</title>
        <authorList>
            <person name="Atibalentja N."/>
            <person name="Keating K."/>
            <person name="Fields C.J."/>
        </authorList>
    </citation>
    <scope>NUCLEOTIDE SEQUENCE</scope>
    <source>
        <strain evidence="2">Niue_2</strain>
        <tissue evidence="2">Leaf</tissue>
    </source>
</reference>
<evidence type="ECO:0000313" key="2">
    <source>
        <dbReference type="EMBL" id="MQM20871.1"/>
    </source>
</evidence>
<sequence>MLELAAELADSEPEGKTRFGQRRRVVCRALLVGLGCQSWVEFFQAQTSQSFFSLLHSALVPEPRREIKLEAAAWPGCGGAGVLVVFCGGFVSLFWGDFLLLWSVRDW</sequence>
<gene>
    <name evidence="2" type="ORF">Taro_053901</name>
</gene>
<evidence type="ECO:0000256" key="1">
    <source>
        <dbReference type="SAM" id="Phobius"/>
    </source>
</evidence>
<keyword evidence="1" id="KW-0472">Membrane</keyword>
<dbReference type="AlphaFoldDB" id="A0A843XNZ9"/>
<keyword evidence="3" id="KW-1185">Reference proteome</keyword>